<sequence length="84" mass="9460">MVVLGMTAHLPRQRASRRRSTCSYFTPGATARGYHGRTPWGRLSCLCPTWPETILMDLFHFYLITSSRSHLAQGKLSTTKVGFS</sequence>
<evidence type="ECO:0000313" key="1">
    <source>
        <dbReference type="EMBL" id="JAD80607.1"/>
    </source>
</evidence>
<organism evidence="1">
    <name type="scientific">Arundo donax</name>
    <name type="common">Giant reed</name>
    <name type="synonym">Donax arundinaceus</name>
    <dbReference type="NCBI Taxonomy" id="35708"/>
    <lineage>
        <taxon>Eukaryota</taxon>
        <taxon>Viridiplantae</taxon>
        <taxon>Streptophyta</taxon>
        <taxon>Embryophyta</taxon>
        <taxon>Tracheophyta</taxon>
        <taxon>Spermatophyta</taxon>
        <taxon>Magnoliopsida</taxon>
        <taxon>Liliopsida</taxon>
        <taxon>Poales</taxon>
        <taxon>Poaceae</taxon>
        <taxon>PACMAD clade</taxon>
        <taxon>Arundinoideae</taxon>
        <taxon>Arundineae</taxon>
        <taxon>Arundo</taxon>
    </lineage>
</organism>
<reference evidence="1" key="2">
    <citation type="journal article" date="2015" name="Data Brief">
        <title>Shoot transcriptome of the giant reed, Arundo donax.</title>
        <authorList>
            <person name="Barrero R.A."/>
            <person name="Guerrero F.D."/>
            <person name="Moolhuijzen P."/>
            <person name="Goolsby J.A."/>
            <person name="Tidwell J."/>
            <person name="Bellgard S.E."/>
            <person name="Bellgard M.I."/>
        </authorList>
    </citation>
    <scope>NUCLEOTIDE SEQUENCE</scope>
    <source>
        <tissue evidence="1">Shoot tissue taken approximately 20 cm above the soil surface</tissue>
    </source>
</reference>
<proteinExistence type="predicted"/>
<dbReference type="AlphaFoldDB" id="A0A0A9DA63"/>
<name>A0A0A9DA63_ARUDO</name>
<reference evidence="1" key="1">
    <citation type="submission" date="2014-09" db="EMBL/GenBank/DDBJ databases">
        <authorList>
            <person name="Magalhaes I.L.F."/>
            <person name="Oliveira U."/>
            <person name="Santos F.R."/>
            <person name="Vidigal T.H.D.A."/>
            <person name="Brescovit A.D."/>
            <person name="Santos A.J."/>
        </authorList>
    </citation>
    <scope>NUCLEOTIDE SEQUENCE</scope>
    <source>
        <tissue evidence="1">Shoot tissue taken approximately 20 cm above the soil surface</tissue>
    </source>
</reference>
<accession>A0A0A9DA63</accession>
<dbReference type="EMBL" id="GBRH01217288">
    <property type="protein sequence ID" value="JAD80607.1"/>
    <property type="molecule type" value="Transcribed_RNA"/>
</dbReference>
<protein>
    <submittedName>
        <fullName evidence="1">Uncharacterized protein</fullName>
    </submittedName>
</protein>